<dbReference type="OrthoDB" id="9787471at2"/>
<dbReference type="PIRSF" id="PIRSF036525">
    <property type="entry name" value="CobF"/>
    <property type="match status" value="1"/>
</dbReference>
<dbReference type="InterPro" id="IPR014777">
    <property type="entry name" value="4pyrrole_Mease_sub1"/>
</dbReference>
<dbReference type="PANTHER" id="PTHR43467:SF1">
    <property type="entry name" value="PRECORRIN-6A SYNTHASE [DEACETYLATING]"/>
    <property type="match status" value="1"/>
</dbReference>
<keyword evidence="3" id="KW-0489">Methyltransferase</keyword>
<evidence type="ECO:0000256" key="4">
    <source>
        <dbReference type="ARBA" id="ARBA00022679"/>
    </source>
</evidence>
<evidence type="ECO:0000259" key="6">
    <source>
        <dbReference type="Pfam" id="PF00590"/>
    </source>
</evidence>
<evidence type="ECO:0000313" key="10">
    <source>
        <dbReference type="Proteomes" id="UP000070409"/>
    </source>
</evidence>
<dbReference type="Proteomes" id="UP000070409">
    <property type="component" value="Unassembled WGS sequence"/>
</dbReference>
<dbReference type="Gene3D" id="3.40.1010.10">
    <property type="entry name" value="Cobalt-precorrin-4 Transmethylase, Domain 1"/>
    <property type="match status" value="1"/>
</dbReference>
<dbReference type="InterPro" id="IPR035996">
    <property type="entry name" value="4pyrrol_Methylase_sf"/>
</dbReference>
<keyword evidence="4" id="KW-0808">Transferase</keyword>
<feature type="domain" description="Tetrapyrrole methylase" evidence="6">
    <location>
        <begin position="7"/>
        <end position="225"/>
    </location>
</feature>
<dbReference type="EMBL" id="LSRE01000050">
    <property type="protein sequence ID" value="KXO89216.1"/>
    <property type="molecule type" value="Genomic_DNA"/>
</dbReference>
<dbReference type="GO" id="GO:0009236">
    <property type="term" value="P:cobalamin biosynthetic process"/>
    <property type="evidence" value="ECO:0007669"/>
    <property type="project" value="UniProtKB-KW"/>
</dbReference>
<proteinExistence type="predicted"/>
<evidence type="ECO:0000313" key="8">
    <source>
        <dbReference type="EMBL" id="KXP03675.1"/>
    </source>
</evidence>
<keyword evidence="10" id="KW-1185">Reference proteome</keyword>
<reference evidence="7 10" key="1">
    <citation type="submission" date="2016-02" db="EMBL/GenBank/DDBJ databases">
        <authorList>
            <person name="Teng J.L."/>
            <person name="Tang Y."/>
            <person name="Huang Y."/>
            <person name="Guo F."/>
            <person name="Wei W."/>
            <person name="Chen J.H."/>
            <person name="Wong S.Y."/>
            <person name="Lau S.K."/>
            <person name="Woo P.C."/>
        </authorList>
    </citation>
    <scope>NUCLEOTIDE SEQUENCE [LARGE SCALE GENOMIC DNA]</scope>
    <source>
        <strain evidence="7 10">JCM 13375</strain>
    </source>
</reference>
<dbReference type="InterPro" id="IPR014776">
    <property type="entry name" value="4pyrrole_Mease_sub2"/>
</dbReference>
<reference evidence="8" key="3">
    <citation type="submission" date="2016-02" db="EMBL/GenBank/DDBJ databases">
        <authorList>
            <person name="Teng J.L."/>
            <person name="Yang Y."/>
            <person name="Huang Y."/>
            <person name="Guo F."/>
            <person name="Wei W."/>
            <person name="Chen J.H."/>
            <person name="Wong S.Y."/>
            <person name="Lau S.K."/>
            <person name="Woo P.C."/>
        </authorList>
    </citation>
    <scope>NUCLEOTIDE SEQUENCE</scope>
    <source>
        <strain evidence="8">JCM 15929</strain>
    </source>
</reference>
<dbReference type="InterPro" id="IPR000878">
    <property type="entry name" value="4pyrrol_Mease"/>
</dbReference>
<dbReference type="Pfam" id="PF00590">
    <property type="entry name" value="TP_methylase"/>
    <property type="match status" value="1"/>
</dbReference>
<evidence type="ECO:0000256" key="5">
    <source>
        <dbReference type="ARBA" id="ARBA00022691"/>
    </source>
</evidence>
<evidence type="ECO:0000256" key="2">
    <source>
        <dbReference type="ARBA" id="ARBA00022573"/>
    </source>
</evidence>
<dbReference type="AlphaFoldDB" id="A0A137ZZR8"/>
<dbReference type="EMBL" id="LSRF01000058">
    <property type="protein sequence ID" value="KXP03675.1"/>
    <property type="molecule type" value="Genomic_DNA"/>
</dbReference>
<keyword evidence="2" id="KW-0169">Cobalamin biosynthesis</keyword>
<dbReference type="PANTHER" id="PTHR43467">
    <property type="entry name" value="COBALT-PRECORRIN-2 C(20)-METHYLTRANSFERASE"/>
    <property type="match status" value="1"/>
</dbReference>
<gene>
    <name evidence="8" type="ORF">AXK60_17900</name>
    <name evidence="7" type="ORF">AXK61_11455</name>
</gene>
<evidence type="ECO:0000256" key="3">
    <source>
        <dbReference type="ARBA" id="ARBA00022603"/>
    </source>
</evidence>
<accession>A0A137ZZR8</accession>
<dbReference type="GO" id="GO:0032259">
    <property type="term" value="P:methylation"/>
    <property type="evidence" value="ECO:0007669"/>
    <property type="project" value="UniProtKB-KW"/>
</dbReference>
<keyword evidence="5" id="KW-0949">S-adenosyl-L-methionine</keyword>
<organism evidence="8 9">
    <name type="scientific">Tsukamurella pseudospumae</name>
    <dbReference type="NCBI Taxonomy" id="239498"/>
    <lineage>
        <taxon>Bacteria</taxon>
        <taxon>Bacillati</taxon>
        <taxon>Actinomycetota</taxon>
        <taxon>Actinomycetes</taxon>
        <taxon>Mycobacteriales</taxon>
        <taxon>Tsukamurellaceae</taxon>
        <taxon>Tsukamurella</taxon>
    </lineage>
</organism>
<protein>
    <submittedName>
        <fullName evidence="8">Precorrin 6A synthase</fullName>
    </submittedName>
</protein>
<dbReference type="NCBIfam" id="TIGR02434">
    <property type="entry name" value="CobF"/>
    <property type="match status" value="1"/>
</dbReference>
<dbReference type="Gene3D" id="3.30.950.10">
    <property type="entry name" value="Methyltransferase, Cobalt-precorrin-4 Transmethylase, Domain 2"/>
    <property type="match status" value="1"/>
</dbReference>
<evidence type="ECO:0000313" key="7">
    <source>
        <dbReference type="EMBL" id="KXO89216.1"/>
    </source>
</evidence>
<evidence type="ECO:0000313" key="9">
    <source>
        <dbReference type="Proteomes" id="UP000070258"/>
    </source>
</evidence>
<dbReference type="RefSeq" id="WP_068574689.1">
    <property type="nucleotide sequence ID" value="NZ_LSRE01000050.1"/>
</dbReference>
<name>A0A137ZZR8_9ACTN</name>
<reference evidence="9" key="2">
    <citation type="submission" date="2016-02" db="EMBL/GenBank/DDBJ databases">
        <authorList>
            <person name="Wen L."/>
            <person name="He K."/>
            <person name="Yang H."/>
        </authorList>
    </citation>
    <scope>NUCLEOTIDE SEQUENCE [LARGE SCALE GENOMIC DNA]</scope>
    <source>
        <strain evidence="9">JCM 15929</strain>
    </source>
</reference>
<dbReference type="CDD" id="cd11643">
    <property type="entry name" value="Precorrin-6A-synthase"/>
    <property type="match status" value="1"/>
</dbReference>
<sequence>MSRTALVIGIGAGDPSHVTLGAVDAMRAADALFVLEKATASSLTAMRQALVDRHAPGVRVVLVPDPPRDRSAEHGASQPDGAYAANVSSWHDARAAALAAAIVEHVPEGGSAGFLVWGDPSLYDSTLRVLDRVSAVIPLAPKVIPGITSVQALTAAHAILLNRVGEPIHITTGRRLHEDDGRNTVVMLDADCTFRETARPDDHVYWGAYLGTPDEILLDGAVGEVGELIARTRAEAREKHGWIMDVYLLRRP</sequence>
<dbReference type="GO" id="GO:0043819">
    <property type="term" value="F:precorrin-6A synthase (deacetylating) activity"/>
    <property type="evidence" value="ECO:0007669"/>
    <property type="project" value="InterPro"/>
</dbReference>
<comment type="caution">
    <text evidence="8">The sequence shown here is derived from an EMBL/GenBank/DDBJ whole genome shotgun (WGS) entry which is preliminary data.</text>
</comment>
<dbReference type="SUPFAM" id="SSF53790">
    <property type="entry name" value="Tetrapyrrole methylase"/>
    <property type="match status" value="1"/>
</dbReference>
<comment type="pathway">
    <text evidence="1">Cofactor biosynthesis; adenosylcobalamin biosynthesis.</text>
</comment>
<evidence type="ECO:0000256" key="1">
    <source>
        <dbReference type="ARBA" id="ARBA00004953"/>
    </source>
</evidence>
<dbReference type="STRING" id="239498.AXK60_17900"/>
<dbReference type="InterPro" id="IPR012797">
    <property type="entry name" value="CobF"/>
</dbReference>
<dbReference type="Proteomes" id="UP000070258">
    <property type="component" value="Unassembled WGS sequence"/>
</dbReference>